<dbReference type="GO" id="GO:0006040">
    <property type="term" value="P:amino sugar metabolic process"/>
    <property type="evidence" value="ECO:0007669"/>
    <property type="project" value="UniProtKB-UniRule"/>
</dbReference>
<dbReference type="HAMAP" id="MF_00068">
    <property type="entry name" value="MurQ"/>
    <property type="match status" value="1"/>
</dbReference>
<dbReference type="EMBL" id="JARTLI010000002">
    <property type="protein sequence ID" value="MED5050567.1"/>
    <property type="molecule type" value="Genomic_DNA"/>
</dbReference>
<evidence type="ECO:0000256" key="3">
    <source>
        <dbReference type="HAMAP-Rule" id="MF_00068"/>
    </source>
</evidence>
<proteinExistence type="inferred from homology"/>
<dbReference type="EC" id="4.2.1.126" evidence="3"/>
<dbReference type="RefSeq" id="WP_080862666.1">
    <property type="nucleotide sequence ID" value="NZ_JARTLI010000002.1"/>
</dbReference>
<dbReference type="NCBIfam" id="NF009222">
    <property type="entry name" value="PRK12570.1"/>
    <property type="match status" value="1"/>
</dbReference>
<dbReference type="GO" id="GO:0016835">
    <property type="term" value="F:carbon-oxygen lyase activity"/>
    <property type="evidence" value="ECO:0007669"/>
    <property type="project" value="UniProtKB-UniRule"/>
</dbReference>
<reference evidence="6 7" key="1">
    <citation type="submission" date="2023-03" db="EMBL/GenBank/DDBJ databases">
        <title>Bacillus Genome Sequencing.</title>
        <authorList>
            <person name="Dunlap C."/>
        </authorList>
    </citation>
    <scope>NUCLEOTIDE SEQUENCE [LARGE SCALE GENOMIC DNA]</scope>
    <source>
        <strain evidence="6 7">NRS-38</strain>
    </source>
</reference>
<dbReference type="PANTHER" id="PTHR10088:SF4">
    <property type="entry name" value="GLUCOKINASE REGULATORY PROTEIN"/>
    <property type="match status" value="1"/>
</dbReference>
<organism evidence="6 7">
    <name type="scientific">Anoxybacteroides rupiense</name>
    <dbReference type="NCBI Taxonomy" id="311460"/>
    <lineage>
        <taxon>Bacteria</taxon>
        <taxon>Bacillati</taxon>
        <taxon>Bacillota</taxon>
        <taxon>Bacilli</taxon>
        <taxon>Bacillales</taxon>
        <taxon>Anoxybacillaceae</taxon>
        <taxon>Anoxybacteroides</taxon>
    </lineage>
</organism>
<dbReference type="InterPro" id="IPR005488">
    <property type="entry name" value="Etherase_MurQ"/>
</dbReference>
<feature type="domain" description="SIS" evidence="5">
    <location>
        <begin position="55"/>
        <end position="218"/>
    </location>
</feature>
<keyword evidence="1 3" id="KW-0456">Lyase</keyword>
<dbReference type="Gene3D" id="3.40.50.10490">
    <property type="entry name" value="Glucose-6-phosphate isomerase like protein, domain 1"/>
    <property type="match status" value="1"/>
</dbReference>
<evidence type="ECO:0000256" key="4">
    <source>
        <dbReference type="SAM" id="Coils"/>
    </source>
</evidence>
<evidence type="ECO:0000259" key="5">
    <source>
        <dbReference type="PROSITE" id="PS51464"/>
    </source>
</evidence>
<keyword evidence="4" id="KW-0175">Coiled coil</keyword>
<dbReference type="PANTHER" id="PTHR10088">
    <property type="entry name" value="GLUCOKINASE REGULATORY PROTEIN"/>
    <property type="match status" value="1"/>
</dbReference>
<dbReference type="Gene3D" id="1.10.8.1080">
    <property type="match status" value="1"/>
</dbReference>
<evidence type="ECO:0000313" key="7">
    <source>
        <dbReference type="Proteomes" id="UP001339962"/>
    </source>
</evidence>
<dbReference type="CDD" id="cd05007">
    <property type="entry name" value="SIS_Etherase"/>
    <property type="match status" value="1"/>
</dbReference>
<comment type="function">
    <text evidence="3">Specifically catalyzes the cleavage of the D-lactyl ether substituent of MurNAc 6-phosphate, producing GlcNAc 6-phosphate and D-lactate.</text>
</comment>
<evidence type="ECO:0000256" key="1">
    <source>
        <dbReference type="ARBA" id="ARBA00023239"/>
    </source>
</evidence>
<comment type="caution">
    <text evidence="6">The sequence shown here is derived from an EMBL/GenBank/DDBJ whole genome shotgun (WGS) entry which is preliminary data.</text>
</comment>
<dbReference type="InterPro" id="IPR040190">
    <property type="entry name" value="MURQ/GCKR"/>
</dbReference>
<dbReference type="InterPro" id="IPR005486">
    <property type="entry name" value="Glucokinase_regulatory_CS"/>
</dbReference>
<comment type="pathway">
    <text evidence="3">Amino-sugar metabolism; N-acetylmuramate degradation.</text>
</comment>
<dbReference type="NCBIfam" id="TIGR00274">
    <property type="entry name" value="N-acetylmuramic acid 6-phosphate etherase"/>
    <property type="match status" value="1"/>
</dbReference>
<dbReference type="NCBIfam" id="NF003915">
    <property type="entry name" value="PRK05441.1"/>
    <property type="match status" value="1"/>
</dbReference>
<dbReference type="PROSITE" id="PS01272">
    <property type="entry name" value="GCKR"/>
    <property type="match status" value="1"/>
</dbReference>
<feature type="active site" description="Proton donor" evidence="3">
    <location>
        <position position="83"/>
    </location>
</feature>
<dbReference type="AlphaFoldDB" id="A0ABD5IRG2"/>
<dbReference type="Pfam" id="PF22645">
    <property type="entry name" value="GKRP_SIS_N"/>
    <property type="match status" value="1"/>
</dbReference>
<comment type="similarity">
    <text evidence="3">Belongs to the GCKR-like family. MurNAc-6-P etherase subfamily.</text>
</comment>
<accession>A0ABD5IRG2</accession>
<dbReference type="PROSITE" id="PS51464">
    <property type="entry name" value="SIS"/>
    <property type="match status" value="1"/>
</dbReference>
<protein>
    <recommendedName>
        <fullName evidence="3">N-acetylmuramic acid 6-phosphate etherase</fullName>
        <shortName evidence="3">MurNAc-6-P etherase</shortName>
        <ecNumber evidence="3">4.2.1.126</ecNumber>
    </recommendedName>
    <alternativeName>
        <fullName evidence="3">N-acetylmuramic acid 6-phosphate hydrolase</fullName>
    </alternativeName>
    <alternativeName>
        <fullName evidence="3">N-acetylmuramic acid 6-phosphate lyase</fullName>
    </alternativeName>
</protein>
<comment type="miscellaneous">
    <text evidence="3">A lyase-type mechanism (elimination/hydration) is suggested for the cleavage of the lactyl ether bond of MurNAc 6-phosphate, with the formation of an alpha,beta-unsaturated aldehyde intermediate with (E)-stereochemistry, followed by the syn addition of water to give product.</text>
</comment>
<sequence>MNLRQIDTEKRNVHTLDIDTLSSLEIIRQMNKEDQSVPKAVERVLPVIAEVIDRVVAAFGSGGRLIYVGAGTSGRLGVLDASECPPTYGVPKEQVIGVIAGGEKALQSALEGAEDNIEQAVEDMKQIHVHQKDVVIGIAASGRTPYTLAAMKYAKSVEAMVAAITCTKNSEMEKIADYPIVVLTGPEVVAGSTRLKAGTAQKLVLNMITTAAMIRSGKVYSNLMVDVVPTNEKLLMRAKNMIIEIADVSEEEAEQALKTYQSAKAAILALMTGLTGEEVFHVLRRHNGHLRSAIQSQLK</sequence>
<evidence type="ECO:0000313" key="6">
    <source>
        <dbReference type="EMBL" id="MED5050567.1"/>
    </source>
</evidence>
<comment type="catalytic activity">
    <reaction evidence="3">
        <text>N-acetyl-D-muramate 6-phosphate + H2O = N-acetyl-D-glucosamine 6-phosphate + (R)-lactate</text>
        <dbReference type="Rhea" id="RHEA:26410"/>
        <dbReference type="ChEBI" id="CHEBI:15377"/>
        <dbReference type="ChEBI" id="CHEBI:16004"/>
        <dbReference type="ChEBI" id="CHEBI:57513"/>
        <dbReference type="ChEBI" id="CHEBI:58722"/>
        <dbReference type="EC" id="4.2.1.126"/>
    </reaction>
</comment>
<dbReference type="FunFam" id="3.40.50.10490:FF:000014">
    <property type="entry name" value="N-acetylmuramic acid 6-phosphate etherase"/>
    <property type="match status" value="1"/>
</dbReference>
<dbReference type="InterPro" id="IPR046348">
    <property type="entry name" value="SIS_dom_sf"/>
</dbReference>
<name>A0ABD5IRG2_9BACL</name>
<feature type="coiled-coil region" evidence="4">
    <location>
        <begin position="103"/>
        <end position="130"/>
    </location>
</feature>
<gene>
    <name evidence="3 6" type="primary">murQ</name>
    <name evidence="6" type="ORF">P9850_01615</name>
</gene>
<dbReference type="InterPro" id="IPR001347">
    <property type="entry name" value="SIS_dom"/>
</dbReference>
<dbReference type="SUPFAM" id="SSF53697">
    <property type="entry name" value="SIS domain"/>
    <property type="match status" value="1"/>
</dbReference>
<comment type="subunit">
    <text evidence="3">Homodimer.</text>
</comment>
<evidence type="ECO:0000256" key="2">
    <source>
        <dbReference type="ARBA" id="ARBA00023277"/>
    </source>
</evidence>
<feature type="active site" evidence="3">
    <location>
        <position position="114"/>
    </location>
</feature>
<keyword evidence="2 3" id="KW-0119">Carbohydrate metabolism</keyword>
<dbReference type="Proteomes" id="UP001339962">
    <property type="component" value="Unassembled WGS sequence"/>
</dbReference>